<reference evidence="1 2" key="1">
    <citation type="journal article" date="2022" name="bioRxiv">
        <title>The genome of the oomycete Peronosclerospora sorghi, a cosmopolitan pathogen of maize and sorghum, is inflated with dispersed pseudogenes.</title>
        <authorList>
            <person name="Fletcher K."/>
            <person name="Martin F."/>
            <person name="Isakeit T."/>
            <person name="Cavanaugh K."/>
            <person name="Magill C."/>
            <person name="Michelmore R."/>
        </authorList>
    </citation>
    <scope>NUCLEOTIDE SEQUENCE [LARGE SCALE GENOMIC DNA]</scope>
    <source>
        <strain evidence="1">P6</strain>
    </source>
</reference>
<comment type="caution">
    <text evidence="1">The sequence shown here is derived from an EMBL/GenBank/DDBJ whole genome shotgun (WGS) entry which is preliminary data.</text>
</comment>
<evidence type="ECO:0000313" key="1">
    <source>
        <dbReference type="EMBL" id="KAI9905656.1"/>
    </source>
</evidence>
<keyword evidence="2" id="KW-1185">Reference proteome</keyword>
<evidence type="ECO:0000313" key="2">
    <source>
        <dbReference type="Proteomes" id="UP001163321"/>
    </source>
</evidence>
<dbReference type="EMBL" id="CM047588">
    <property type="protein sequence ID" value="KAI9905656.1"/>
    <property type="molecule type" value="Genomic_DNA"/>
</dbReference>
<name>A0ACC0VIM4_9STRA</name>
<proteinExistence type="predicted"/>
<sequence>MLDEFLLFATARYYAHNASRRLAHIVHYHDQEALRRARQRAERRVYEEKKKQQQRIQQLRPNRNSLSRGNGYSSKTLSSRRKPYHADSFRKHAQSTLSRGTSAKKH</sequence>
<gene>
    <name evidence="1" type="ORF">PsorP6_014102</name>
</gene>
<protein>
    <submittedName>
        <fullName evidence="1">Uncharacterized protein</fullName>
    </submittedName>
</protein>
<accession>A0ACC0VIM4</accession>
<organism evidence="1 2">
    <name type="scientific">Peronosclerospora sorghi</name>
    <dbReference type="NCBI Taxonomy" id="230839"/>
    <lineage>
        <taxon>Eukaryota</taxon>
        <taxon>Sar</taxon>
        <taxon>Stramenopiles</taxon>
        <taxon>Oomycota</taxon>
        <taxon>Peronosporomycetes</taxon>
        <taxon>Peronosporales</taxon>
        <taxon>Peronosporaceae</taxon>
        <taxon>Peronosclerospora</taxon>
    </lineage>
</organism>
<dbReference type="Proteomes" id="UP001163321">
    <property type="component" value="Chromosome 9"/>
</dbReference>